<feature type="domain" description="Erythromycin biosynthesis protein CIII-like C-terminal" evidence="1">
    <location>
        <begin position="97"/>
        <end position="207"/>
    </location>
</feature>
<dbReference type="EMBL" id="CAJOBD010000313">
    <property type="protein sequence ID" value="CAF3642648.1"/>
    <property type="molecule type" value="Genomic_DNA"/>
</dbReference>
<comment type="caution">
    <text evidence="2">The sequence shown here is derived from an EMBL/GenBank/DDBJ whole genome shotgun (WGS) entry which is preliminary data.</text>
</comment>
<gene>
    <name evidence="3" type="ORF">JBS370_LOCUS5898</name>
    <name evidence="2" type="ORF">ZHD862_LOCUS9009</name>
</gene>
<dbReference type="PANTHER" id="PTHR48050">
    <property type="entry name" value="STEROL 3-BETA-GLUCOSYLTRANSFERASE"/>
    <property type="match status" value="1"/>
</dbReference>
<protein>
    <recommendedName>
        <fullName evidence="1">Erythromycin biosynthesis protein CIII-like C-terminal domain-containing protein</fullName>
    </recommendedName>
</protein>
<dbReference type="Pfam" id="PF06722">
    <property type="entry name" value="EryCIII-like_C"/>
    <property type="match status" value="1"/>
</dbReference>
<dbReference type="InterPro" id="IPR010610">
    <property type="entry name" value="EryCIII-like_C"/>
</dbReference>
<dbReference type="Proteomes" id="UP000663836">
    <property type="component" value="Unassembled WGS sequence"/>
</dbReference>
<proteinExistence type="predicted"/>
<evidence type="ECO:0000313" key="4">
    <source>
        <dbReference type="Proteomes" id="UP000663864"/>
    </source>
</evidence>
<dbReference type="EMBL" id="CAJNOT010000300">
    <property type="protein sequence ID" value="CAF0932389.1"/>
    <property type="molecule type" value="Genomic_DNA"/>
</dbReference>
<evidence type="ECO:0000313" key="2">
    <source>
        <dbReference type="EMBL" id="CAF0932389.1"/>
    </source>
</evidence>
<evidence type="ECO:0000313" key="3">
    <source>
        <dbReference type="EMBL" id="CAF3642648.1"/>
    </source>
</evidence>
<dbReference type="Proteomes" id="UP000663864">
    <property type="component" value="Unassembled WGS sequence"/>
</dbReference>
<name>A0A814BNQ2_9BILA</name>
<sequence>MVSATIYSKYLLLCPSDWHENDHMVGAILEEGNQNFEPPIPILNFLTKWKNEKIIYVGLGSMMGTMFEADEKMEFIRKILLALDRNNGKAVISLVGFENKDISKLSTTDNILYLTHGIPHCWLFLHMSATIHHGGTGTTHGSLRYGLPTLVLSFRADQPFNGDRIFINRLGPRSIPIRQTNVKNLANAIRDLIIDNYNIYKTSAKKISELIKNKDGLSHCVRLIEAELTE</sequence>
<dbReference type="Gene3D" id="3.40.50.2000">
    <property type="entry name" value="Glycogen Phosphorylase B"/>
    <property type="match status" value="2"/>
</dbReference>
<dbReference type="AlphaFoldDB" id="A0A814BNQ2"/>
<organism evidence="2 4">
    <name type="scientific">Rotaria sordida</name>
    <dbReference type="NCBI Taxonomy" id="392033"/>
    <lineage>
        <taxon>Eukaryota</taxon>
        <taxon>Metazoa</taxon>
        <taxon>Spiralia</taxon>
        <taxon>Gnathifera</taxon>
        <taxon>Rotifera</taxon>
        <taxon>Eurotatoria</taxon>
        <taxon>Bdelloidea</taxon>
        <taxon>Philodinida</taxon>
        <taxon>Philodinidae</taxon>
        <taxon>Rotaria</taxon>
    </lineage>
</organism>
<dbReference type="PANTHER" id="PTHR48050:SF13">
    <property type="entry name" value="STEROL 3-BETA-GLUCOSYLTRANSFERASE UGT80A2"/>
    <property type="match status" value="1"/>
</dbReference>
<dbReference type="InterPro" id="IPR050426">
    <property type="entry name" value="Glycosyltransferase_28"/>
</dbReference>
<reference evidence="2" key="1">
    <citation type="submission" date="2021-02" db="EMBL/GenBank/DDBJ databases">
        <authorList>
            <person name="Nowell W R."/>
        </authorList>
    </citation>
    <scope>NUCLEOTIDE SEQUENCE</scope>
</reference>
<evidence type="ECO:0000259" key="1">
    <source>
        <dbReference type="Pfam" id="PF06722"/>
    </source>
</evidence>
<dbReference type="SUPFAM" id="SSF53756">
    <property type="entry name" value="UDP-Glycosyltransferase/glycogen phosphorylase"/>
    <property type="match status" value="1"/>
</dbReference>
<accession>A0A814BNQ2</accession>
<dbReference type="GO" id="GO:0016757">
    <property type="term" value="F:glycosyltransferase activity"/>
    <property type="evidence" value="ECO:0007669"/>
    <property type="project" value="UniProtKB-ARBA"/>
</dbReference>